<evidence type="ECO:0000256" key="4">
    <source>
        <dbReference type="ARBA" id="ARBA00023235"/>
    </source>
</evidence>
<evidence type="ECO:0000256" key="2">
    <source>
        <dbReference type="ARBA" id="ARBA00006577"/>
    </source>
</evidence>
<reference evidence="8 9" key="1">
    <citation type="submission" date="2023-09" db="EMBL/GenBank/DDBJ databases">
        <authorList>
            <person name="Rey-Velasco X."/>
        </authorList>
    </citation>
    <scope>NUCLEOTIDE SEQUENCE [LARGE SCALE GENOMIC DNA]</scope>
    <source>
        <strain evidence="8 9">W345</strain>
    </source>
</reference>
<dbReference type="Gene3D" id="1.10.287.460">
    <property type="entry name" value="Peptidyl-prolyl cis-trans isomerase, FKBP-type, N-terminal domain"/>
    <property type="match status" value="1"/>
</dbReference>
<dbReference type="RefSeq" id="WP_311365271.1">
    <property type="nucleotide sequence ID" value="NZ_JAVRIC010000014.1"/>
</dbReference>
<evidence type="ECO:0000259" key="7">
    <source>
        <dbReference type="PROSITE" id="PS50059"/>
    </source>
</evidence>
<dbReference type="SUPFAM" id="SSF54534">
    <property type="entry name" value="FKBP-like"/>
    <property type="match status" value="1"/>
</dbReference>
<evidence type="ECO:0000313" key="8">
    <source>
        <dbReference type="EMBL" id="MDT0497879.1"/>
    </source>
</evidence>
<dbReference type="Gene3D" id="3.10.50.40">
    <property type="match status" value="1"/>
</dbReference>
<dbReference type="InterPro" id="IPR046357">
    <property type="entry name" value="PPIase_dom_sf"/>
</dbReference>
<feature type="domain" description="PPIase FKBP-type" evidence="7">
    <location>
        <begin position="153"/>
        <end position="239"/>
    </location>
</feature>
<evidence type="ECO:0000313" key="9">
    <source>
        <dbReference type="Proteomes" id="UP001254608"/>
    </source>
</evidence>
<dbReference type="EMBL" id="JAVRIC010000014">
    <property type="protein sequence ID" value="MDT0497879.1"/>
    <property type="molecule type" value="Genomic_DNA"/>
</dbReference>
<evidence type="ECO:0000256" key="5">
    <source>
        <dbReference type="PROSITE-ProRule" id="PRU00277"/>
    </source>
</evidence>
<dbReference type="InterPro" id="IPR001179">
    <property type="entry name" value="PPIase_FKBP_dom"/>
</dbReference>
<dbReference type="GO" id="GO:0003755">
    <property type="term" value="F:peptidyl-prolyl cis-trans isomerase activity"/>
    <property type="evidence" value="ECO:0007669"/>
    <property type="project" value="UniProtKB-EC"/>
</dbReference>
<dbReference type="PANTHER" id="PTHR43811">
    <property type="entry name" value="FKBP-TYPE PEPTIDYL-PROLYL CIS-TRANS ISOMERASE FKPA"/>
    <property type="match status" value="1"/>
</dbReference>
<keyword evidence="9" id="KW-1185">Reference proteome</keyword>
<dbReference type="Pfam" id="PF00254">
    <property type="entry name" value="FKBP_C"/>
    <property type="match status" value="1"/>
</dbReference>
<protein>
    <recommendedName>
        <fullName evidence="6">Peptidyl-prolyl cis-trans isomerase</fullName>
        <ecNumber evidence="6">5.2.1.8</ecNumber>
    </recommendedName>
</protein>
<accession>A0ABU2WJU0</accession>
<dbReference type="InterPro" id="IPR000774">
    <property type="entry name" value="PPIase_FKBP_N"/>
</dbReference>
<dbReference type="PROSITE" id="PS51257">
    <property type="entry name" value="PROKAR_LIPOPROTEIN"/>
    <property type="match status" value="1"/>
</dbReference>
<dbReference type="InterPro" id="IPR036944">
    <property type="entry name" value="PPIase_FKBP_N_sf"/>
</dbReference>
<dbReference type="PANTHER" id="PTHR43811:SF57">
    <property type="entry name" value="FKBP-TYPE PEPTIDYL-PROLYL CIS-TRANS ISOMERASE FKPA-RELATED"/>
    <property type="match status" value="1"/>
</dbReference>
<keyword evidence="3 5" id="KW-0697">Rotamase</keyword>
<comment type="catalytic activity">
    <reaction evidence="1 5 6">
        <text>[protein]-peptidylproline (omega=180) = [protein]-peptidylproline (omega=0)</text>
        <dbReference type="Rhea" id="RHEA:16237"/>
        <dbReference type="Rhea" id="RHEA-COMP:10747"/>
        <dbReference type="Rhea" id="RHEA-COMP:10748"/>
        <dbReference type="ChEBI" id="CHEBI:83833"/>
        <dbReference type="ChEBI" id="CHEBI:83834"/>
        <dbReference type="EC" id="5.2.1.8"/>
    </reaction>
</comment>
<dbReference type="EC" id="5.2.1.8" evidence="6"/>
<comment type="caution">
    <text evidence="8">The sequence shown here is derived from an EMBL/GenBank/DDBJ whole genome shotgun (WGS) entry which is preliminary data.</text>
</comment>
<sequence length="245" mass="26575">MTKKAYVVAVLASLWLLGCNPNGTDAKEQDMSSDTLETDQQKLGYALGHDLARSLENAKDEIDTAALKRGIDDAFSGQEPLMDEESREEVKSAVAKRLQEQAAKKHDEEAQANLDKGEAFLAENAKKDGVMTTDSGLQYEVMSAGEGENPTAQDKVTVNYKGTLIDGTVFDSSYDRGEPVTFPLSNVIKGWTEGVQLMKPGAQYKFFIPSELAYGERGAGGRIGPNEALVFEVELLEVEKAAATE</sequence>
<keyword evidence="4 5" id="KW-0413">Isomerase</keyword>
<comment type="similarity">
    <text evidence="2 6">Belongs to the FKBP-type PPIase family.</text>
</comment>
<organism evidence="8 9">
    <name type="scientific">Banduia mediterranea</name>
    <dbReference type="NCBI Taxonomy" id="3075609"/>
    <lineage>
        <taxon>Bacteria</taxon>
        <taxon>Pseudomonadati</taxon>
        <taxon>Pseudomonadota</taxon>
        <taxon>Gammaproteobacteria</taxon>
        <taxon>Nevskiales</taxon>
        <taxon>Algiphilaceae</taxon>
        <taxon>Banduia</taxon>
    </lineage>
</organism>
<evidence type="ECO:0000256" key="1">
    <source>
        <dbReference type="ARBA" id="ARBA00000971"/>
    </source>
</evidence>
<name>A0ABU2WJU0_9GAMM</name>
<dbReference type="Proteomes" id="UP001254608">
    <property type="component" value="Unassembled WGS sequence"/>
</dbReference>
<dbReference type="Pfam" id="PF01346">
    <property type="entry name" value="FKBP_N"/>
    <property type="match status" value="1"/>
</dbReference>
<evidence type="ECO:0000256" key="3">
    <source>
        <dbReference type="ARBA" id="ARBA00023110"/>
    </source>
</evidence>
<gene>
    <name evidence="8" type="ORF">RM530_10970</name>
</gene>
<dbReference type="PROSITE" id="PS50059">
    <property type="entry name" value="FKBP_PPIASE"/>
    <property type="match status" value="1"/>
</dbReference>
<proteinExistence type="inferred from homology"/>
<evidence type="ECO:0000256" key="6">
    <source>
        <dbReference type="RuleBase" id="RU003915"/>
    </source>
</evidence>